<evidence type="ECO:0000256" key="6">
    <source>
        <dbReference type="ARBA" id="ARBA00022989"/>
    </source>
</evidence>
<comment type="subcellular location">
    <subcellularLocation>
        <location evidence="1">Membrane</location>
        <topology evidence="1">Multi-pass membrane protein</topology>
    </subcellularLocation>
</comment>
<dbReference type="InterPro" id="IPR004570">
    <property type="entry name" value="Phosphatidylglycerol_P_synth"/>
</dbReference>
<feature type="transmembrane region" description="Helical" evidence="13">
    <location>
        <begin position="12"/>
        <end position="37"/>
    </location>
</feature>
<keyword evidence="9" id="KW-0594">Phospholipid biosynthesis</keyword>
<keyword evidence="5 13" id="KW-0812">Transmembrane</keyword>
<keyword evidence="6 13" id="KW-1133">Transmembrane helix</keyword>
<evidence type="ECO:0000256" key="9">
    <source>
        <dbReference type="ARBA" id="ARBA00023209"/>
    </source>
</evidence>
<evidence type="ECO:0000256" key="4">
    <source>
        <dbReference type="ARBA" id="ARBA00022679"/>
    </source>
</evidence>
<keyword evidence="7" id="KW-0443">Lipid metabolism</keyword>
<evidence type="ECO:0000313" key="15">
    <source>
        <dbReference type="Proteomes" id="UP000470875"/>
    </source>
</evidence>
<dbReference type="Gene3D" id="1.20.120.1760">
    <property type="match status" value="1"/>
</dbReference>
<dbReference type="InterPro" id="IPR050324">
    <property type="entry name" value="CDP-alcohol_PTase-I"/>
</dbReference>
<evidence type="ECO:0000256" key="1">
    <source>
        <dbReference type="ARBA" id="ARBA00004141"/>
    </source>
</evidence>
<dbReference type="GO" id="GO:0008444">
    <property type="term" value="F:CDP-diacylglycerol-glycerol-3-phosphate 3-phosphatidyltransferase activity"/>
    <property type="evidence" value="ECO:0007669"/>
    <property type="project" value="UniProtKB-UniRule"/>
</dbReference>
<dbReference type="UniPathway" id="UPA00085"/>
<dbReference type="PROSITE" id="PS00379">
    <property type="entry name" value="CDP_ALCOHOL_P_TRANSF"/>
    <property type="match status" value="1"/>
</dbReference>
<gene>
    <name evidence="14" type="primary">pgsA</name>
    <name evidence="14" type="ORF">FYJ24_02170</name>
</gene>
<reference evidence="14 15" key="1">
    <citation type="submission" date="2019-08" db="EMBL/GenBank/DDBJ databases">
        <title>In-depth cultivation of the pig gut microbiome towards novel bacterial diversity and tailored functional studies.</title>
        <authorList>
            <person name="Wylensek D."/>
            <person name="Hitch T.C.A."/>
            <person name="Clavel T."/>
        </authorList>
    </citation>
    <scope>NUCLEOTIDE SEQUENCE [LARGE SCALE GENOMIC DNA]</scope>
    <source>
        <strain evidence="14 15">WB03_NA08</strain>
    </source>
</reference>
<keyword evidence="4 12" id="KW-0808">Transferase</keyword>
<dbReference type="PIRSF" id="PIRSF000847">
    <property type="entry name" value="Phos_ph_gly_syn"/>
    <property type="match status" value="1"/>
</dbReference>
<keyword evidence="15" id="KW-1185">Reference proteome</keyword>
<evidence type="ECO:0000256" key="5">
    <source>
        <dbReference type="ARBA" id="ARBA00022692"/>
    </source>
</evidence>
<keyword evidence="10" id="KW-1208">Phospholipid metabolism</keyword>
<evidence type="ECO:0000256" key="8">
    <source>
        <dbReference type="ARBA" id="ARBA00023136"/>
    </source>
</evidence>
<dbReference type="InterPro" id="IPR043130">
    <property type="entry name" value="CDP-OH_PTrfase_TM_dom"/>
</dbReference>
<evidence type="ECO:0000313" key="14">
    <source>
        <dbReference type="EMBL" id="MSS83587.1"/>
    </source>
</evidence>
<dbReference type="InterPro" id="IPR000462">
    <property type="entry name" value="CDP-OH_P_trans"/>
</dbReference>
<evidence type="ECO:0000256" key="12">
    <source>
        <dbReference type="RuleBase" id="RU003750"/>
    </source>
</evidence>
<dbReference type="GO" id="GO:0046474">
    <property type="term" value="P:glycerophospholipid biosynthetic process"/>
    <property type="evidence" value="ECO:0007669"/>
    <property type="project" value="TreeGrafter"/>
</dbReference>
<dbReference type="EMBL" id="VULO01000002">
    <property type="protein sequence ID" value="MSS83587.1"/>
    <property type="molecule type" value="Genomic_DNA"/>
</dbReference>
<organism evidence="14 15">
    <name type="scientific">Scrofimicrobium canadense</name>
    <dbReference type="NCBI Taxonomy" id="2652290"/>
    <lineage>
        <taxon>Bacteria</taxon>
        <taxon>Bacillati</taxon>
        <taxon>Actinomycetota</taxon>
        <taxon>Actinomycetes</taxon>
        <taxon>Actinomycetales</taxon>
        <taxon>Actinomycetaceae</taxon>
        <taxon>Scrofimicrobium</taxon>
    </lineage>
</organism>
<dbReference type="Proteomes" id="UP000470875">
    <property type="component" value="Unassembled WGS sequence"/>
</dbReference>
<feature type="transmembrane region" description="Helical" evidence="13">
    <location>
        <begin position="165"/>
        <end position="188"/>
    </location>
</feature>
<keyword evidence="3" id="KW-0444">Lipid biosynthesis</keyword>
<dbReference type="PANTHER" id="PTHR14269">
    <property type="entry name" value="CDP-DIACYLGLYCEROL--GLYCEROL-3-PHOSPHATE 3-PHOSPHATIDYLTRANSFERASE-RELATED"/>
    <property type="match status" value="1"/>
</dbReference>
<dbReference type="AlphaFoldDB" id="A0A6N7VPF4"/>
<protein>
    <recommendedName>
        <fullName evidence="11">CDP-diacylglycerol--glycerol-3-phosphate 3-phosphatidyltransferase</fullName>
        <ecNumber evidence="11">2.7.8.5</ecNumber>
    </recommendedName>
</protein>
<dbReference type="GO" id="GO:0016020">
    <property type="term" value="C:membrane"/>
    <property type="evidence" value="ECO:0007669"/>
    <property type="project" value="UniProtKB-SubCell"/>
</dbReference>
<dbReference type="Pfam" id="PF01066">
    <property type="entry name" value="CDP-OH_P_transf"/>
    <property type="match status" value="1"/>
</dbReference>
<proteinExistence type="inferred from homology"/>
<evidence type="ECO:0000256" key="2">
    <source>
        <dbReference type="ARBA" id="ARBA00010441"/>
    </source>
</evidence>
<dbReference type="NCBIfam" id="TIGR00560">
    <property type="entry name" value="pgsA"/>
    <property type="match status" value="1"/>
</dbReference>
<evidence type="ECO:0000256" key="3">
    <source>
        <dbReference type="ARBA" id="ARBA00022516"/>
    </source>
</evidence>
<sequence length="203" mass="22583">MATKDVSRRYPIVNVPNALTVFRILLIPVFIVLYLWGTTATQWWALAVFVVAGLTDQLDGHIARSYDLVTDFGKLADPLADKLLTLTAFVLLSINGPIPYFWVFTVLVAIREIGITVLREVLRRKGVVVAASSGGKIKTVLQMGLIFLMLIPWSTFVFSEVVLGVVFWVLVILAVVTLAQTLISGWQYCSIVWRSSRNGVEEI</sequence>
<evidence type="ECO:0000256" key="13">
    <source>
        <dbReference type="SAM" id="Phobius"/>
    </source>
</evidence>
<dbReference type="PANTHER" id="PTHR14269:SF52">
    <property type="entry name" value="PHOSPHATIDYLGLYCEROPHOSPHATE SYNTHASE-RELATED"/>
    <property type="match status" value="1"/>
</dbReference>
<dbReference type="InterPro" id="IPR048254">
    <property type="entry name" value="CDP_ALCOHOL_P_TRANSF_CS"/>
</dbReference>
<evidence type="ECO:0000256" key="7">
    <source>
        <dbReference type="ARBA" id="ARBA00023098"/>
    </source>
</evidence>
<accession>A0A6N7VPF4</accession>
<comment type="similarity">
    <text evidence="2 12">Belongs to the CDP-alcohol phosphatidyltransferase class-I family.</text>
</comment>
<evidence type="ECO:0000256" key="10">
    <source>
        <dbReference type="ARBA" id="ARBA00023264"/>
    </source>
</evidence>
<keyword evidence="8 13" id="KW-0472">Membrane</keyword>
<name>A0A6N7VPF4_9ACTO</name>
<dbReference type="EC" id="2.7.8.5" evidence="11"/>
<comment type="caution">
    <text evidence="14">The sequence shown here is derived from an EMBL/GenBank/DDBJ whole genome shotgun (WGS) entry which is preliminary data.</text>
</comment>
<evidence type="ECO:0000256" key="11">
    <source>
        <dbReference type="NCBIfam" id="TIGR00560"/>
    </source>
</evidence>